<keyword evidence="4 6" id="KW-0009">Actin-binding</keyword>
<evidence type="ECO:0000256" key="3">
    <source>
        <dbReference type="ARBA" id="ARBA00022490"/>
    </source>
</evidence>
<evidence type="ECO:0000313" key="7">
    <source>
        <dbReference type="EMBL" id="OON17708.1"/>
    </source>
</evidence>
<evidence type="ECO:0000313" key="8">
    <source>
        <dbReference type="Proteomes" id="UP000243686"/>
    </source>
</evidence>
<dbReference type="SUPFAM" id="SSF69645">
    <property type="entry name" value="Arp2/3 complex subunits"/>
    <property type="match status" value="3"/>
</dbReference>
<keyword evidence="3 6" id="KW-0963">Cytoplasm</keyword>
<dbReference type="GO" id="GO:0005200">
    <property type="term" value="F:structural constituent of cytoskeleton"/>
    <property type="evidence" value="ECO:0007669"/>
    <property type="project" value="TreeGrafter"/>
</dbReference>
<dbReference type="Pfam" id="PF04045">
    <property type="entry name" value="P34-Arc"/>
    <property type="match status" value="2"/>
</dbReference>
<dbReference type="GO" id="GO:0051015">
    <property type="term" value="F:actin filament binding"/>
    <property type="evidence" value="ECO:0007669"/>
    <property type="project" value="TreeGrafter"/>
</dbReference>
<comment type="subunit">
    <text evidence="6">Component of the Arp2/3 complex.</text>
</comment>
<dbReference type="PANTHER" id="PTHR12058:SF0">
    <property type="entry name" value="ACTIN-RELATED PROTEIN 2_3 COMPLEX SUBUNIT 2"/>
    <property type="match status" value="1"/>
</dbReference>
<name>A0A1S8WTC1_OPIVI</name>
<evidence type="ECO:0000256" key="4">
    <source>
        <dbReference type="ARBA" id="ARBA00023203"/>
    </source>
</evidence>
<evidence type="ECO:0000256" key="1">
    <source>
        <dbReference type="ARBA" id="ARBA00004245"/>
    </source>
</evidence>
<comment type="function">
    <text evidence="6">Functions as actin-binding component of the Arp2/3 complex which is involved in regulation of actin polymerization and together with an activating nucleation-promoting factor (NPF) mediates the formation of branched actin networks.</text>
</comment>
<dbReference type="GO" id="GO:0030041">
    <property type="term" value="P:actin filament polymerization"/>
    <property type="evidence" value="ECO:0007669"/>
    <property type="project" value="InterPro"/>
</dbReference>
<dbReference type="GO" id="GO:0034314">
    <property type="term" value="P:Arp2/3 complex-mediated actin nucleation"/>
    <property type="evidence" value="ECO:0007669"/>
    <property type="project" value="InterPro"/>
</dbReference>
<evidence type="ECO:0000256" key="6">
    <source>
        <dbReference type="RuleBase" id="RU364015"/>
    </source>
</evidence>
<protein>
    <recommendedName>
        <fullName evidence="6">Arp2/3 complex 34 kDa subunit</fullName>
    </recommendedName>
</protein>
<keyword evidence="5 6" id="KW-0206">Cytoskeleton</keyword>
<evidence type="ECO:0000256" key="5">
    <source>
        <dbReference type="ARBA" id="ARBA00023212"/>
    </source>
</evidence>
<accession>A0A1S8WTC1</accession>
<feature type="non-terminal residue" evidence="7">
    <location>
        <position position="351"/>
    </location>
</feature>
<dbReference type="AlphaFoldDB" id="A0A1S8WTC1"/>
<organism evidence="7 8">
    <name type="scientific">Opisthorchis viverrini</name>
    <name type="common">Southeast Asian liver fluke</name>
    <dbReference type="NCBI Taxonomy" id="6198"/>
    <lineage>
        <taxon>Eukaryota</taxon>
        <taxon>Metazoa</taxon>
        <taxon>Spiralia</taxon>
        <taxon>Lophotrochozoa</taxon>
        <taxon>Platyhelminthes</taxon>
        <taxon>Trematoda</taxon>
        <taxon>Digenea</taxon>
        <taxon>Opisthorchiida</taxon>
        <taxon>Opisthorchiata</taxon>
        <taxon>Opisthorchiidae</taxon>
        <taxon>Opisthorchis</taxon>
    </lineage>
</organism>
<gene>
    <name evidence="7" type="ORF">X801_06452</name>
</gene>
<keyword evidence="8" id="KW-1185">Reference proteome</keyword>
<comment type="subcellular location">
    <subcellularLocation>
        <location evidence="1 6">Cytoplasm</location>
        <location evidence="1 6">Cytoskeleton</location>
    </subcellularLocation>
</comment>
<proteinExistence type="inferred from homology"/>
<dbReference type="Proteomes" id="UP000243686">
    <property type="component" value="Unassembled WGS sequence"/>
</dbReference>
<dbReference type="InterPro" id="IPR007188">
    <property type="entry name" value="ARPC2"/>
</dbReference>
<evidence type="ECO:0000256" key="2">
    <source>
        <dbReference type="ARBA" id="ARBA00007192"/>
    </source>
</evidence>
<dbReference type="EMBL" id="KV894998">
    <property type="protein sequence ID" value="OON17708.1"/>
    <property type="molecule type" value="Genomic_DNA"/>
</dbReference>
<dbReference type="Gene3D" id="3.30.1460.20">
    <property type="match status" value="2"/>
</dbReference>
<sequence length="351" mass="39209">MILLDVFNVAVDDILNSRFESAKQDPEQRVKLNYTVADFDGVAYHISDGNEKKQLLVSIFIKFFNELKEHGTMEIPITLPLLNVPVAFSLIPPISVQVFYLDCSAVCETYLRKEYGDLLLQTPETGQSVTLAIDLDKLPENHAALARKCALLKRNCMASLFTKFFDLHANAGPTTPGIRAVIHYRSDETLLKVHVLCTTYLFQEFTEARRRLDRAPQVLYSHRVPPAELQGTNAVVSDSVAYITFGTYGFYVSASWLSQLRTRHISSEASRQKSIDLIHTLRNYLHYHIKCSKAYIQMRMRAKTSEFLKVINRASVETSGAPVVNVAPTGEVSPLFAASLASKSAAAEATS</sequence>
<comment type="similarity">
    <text evidence="2 6">Belongs to the ARPC2 family.</text>
</comment>
<dbReference type="GO" id="GO:0005885">
    <property type="term" value="C:Arp2/3 protein complex"/>
    <property type="evidence" value="ECO:0007669"/>
    <property type="project" value="InterPro"/>
</dbReference>
<reference evidence="7 8" key="1">
    <citation type="submission" date="2015-03" db="EMBL/GenBank/DDBJ databases">
        <title>Draft genome of the nematode, Opisthorchis viverrini.</title>
        <authorList>
            <person name="Mitreva M."/>
        </authorList>
    </citation>
    <scope>NUCLEOTIDE SEQUENCE [LARGE SCALE GENOMIC DNA]</scope>
    <source>
        <strain evidence="7">Khon Kaen</strain>
    </source>
</reference>
<dbReference type="PANTHER" id="PTHR12058">
    <property type="entry name" value="ARP2/3 COMPLEX 34 KDA SUBUNIT"/>
    <property type="match status" value="1"/>
</dbReference>
<dbReference type="InterPro" id="IPR034666">
    <property type="entry name" value="ARPC2/4"/>
</dbReference>